<gene>
    <name evidence="1" type="ORF">PMF13cell1_00026</name>
</gene>
<dbReference type="AlphaFoldDB" id="A0A4P6LUX0"/>
<proteinExistence type="predicted"/>
<protein>
    <submittedName>
        <fullName evidence="1">Uncharacterized protein</fullName>
    </submittedName>
</protein>
<dbReference type="EMBL" id="CP035945">
    <property type="protein sequence ID" value="QBE94537.1"/>
    <property type="molecule type" value="Genomic_DNA"/>
</dbReference>
<evidence type="ECO:0000313" key="1">
    <source>
        <dbReference type="EMBL" id="QBE94537.1"/>
    </source>
</evidence>
<evidence type="ECO:0000313" key="2">
    <source>
        <dbReference type="Proteomes" id="UP000289794"/>
    </source>
</evidence>
<accession>A0A4P6LUX0</accession>
<organism evidence="1 2">
    <name type="scientific">Blautia producta</name>
    <dbReference type="NCBI Taxonomy" id="33035"/>
    <lineage>
        <taxon>Bacteria</taxon>
        <taxon>Bacillati</taxon>
        <taxon>Bacillota</taxon>
        <taxon>Clostridia</taxon>
        <taxon>Lachnospirales</taxon>
        <taxon>Lachnospiraceae</taxon>
        <taxon>Blautia</taxon>
    </lineage>
</organism>
<name>A0A4P6LUX0_9FIRM</name>
<dbReference type="Proteomes" id="UP000289794">
    <property type="component" value="Chromosome"/>
</dbReference>
<reference evidence="1 2" key="1">
    <citation type="submission" date="2019-01" db="EMBL/GenBank/DDBJ databases">
        <title>PMF-metabolizing Aryl O-demethylase.</title>
        <authorList>
            <person name="Kim M."/>
        </authorList>
    </citation>
    <scope>NUCLEOTIDE SEQUENCE [LARGE SCALE GENOMIC DNA]</scope>
    <source>
        <strain evidence="1 2">PMF1</strain>
    </source>
</reference>
<dbReference type="KEGG" id="bpro:PMF13cell1_00026"/>
<sequence>MTYREKLQQEHPGCINKKWWGGCNGCPDTYGYETESDCLASDDVTDEDKDIHCTECWNREIPEEGKS</sequence>
<dbReference type="RefSeq" id="WP_130179442.1">
    <property type="nucleotide sequence ID" value="NZ_CP035945.1"/>
</dbReference>